<dbReference type="InterPro" id="IPR040676">
    <property type="entry name" value="DUF5641"/>
</dbReference>
<reference evidence="2" key="1">
    <citation type="submission" date="2020-07" db="EMBL/GenBank/DDBJ databases">
        <authorList>
            <person name="Nazaruddin N."/>
        </authorList>
    </citation>
    <scope>NUCLEOTIDE SEQUENCE</scope>
</reference>
<dbReference type="OrthoDB" id="6432478at2759"/>
<dbReference type="Pfam" id="PF18701">
    <property type="entry name" value="DUF5641"/>
    <property type="match status" value="1"/>
</dbReference>
<evidence type="ECO:0000313" key="2">
    <source>
        <dbReference type="EMBL" id="CAD1470759.1"/>
    </source>
</evidence>
<accession>A0A6V7H0K6</accession>
<feature type="non-terminal residue" evidence="2">
    <location>
        <position position="1"/>
    </location>
</feature>
<proteinExistence type="predicted"/>
<comment type="caution">
    <text evidence="2">The sequence shown here is derived from an EMBL/GenBank/DDBJ whole genome shotgun (WGS) entry which is preliminary data.</text>
</comment>
<protein>
    <recommendedName>
        <fullName evidence="1">DUF5641 domain-containing protein</fullName>
    </recommendedName>
</protein>
<gene>
    <name evidence="2" type="ORF">MHI_LOCUS201748</name>
</gene>
<evidence type="ECO:0000313" key="3">
    <source>
        <dbReference type="Proteomes" id="UP000752696"/>
    </source>
</evidence>
<sequence length="74" mass="8176">HTKEPTELWIGSLVIVIKEDHASPFCWPLGRIAALHPGNDQVTRVVTVKTASGEYKHCIKHLAPLLIDSILSHS</sequence>
<dbReference type="Proteomes" id="UP000752696">
    <property type="component" value="Unassembled WGS sequence"/>
</dbReference>
<dbReference type="EMBL" id="CAJDYZ010003951">
    <property type="protein sequence ID" value="CAD1470759.1"/>
    <property type="molecule type" value="Genomic_DNA"/>
</dbReference>
<name>A0A6V7H0K6_9HYME</name>
<feature type="domain" description="DUF5641" evidence="1">
    <location>
        <begin position="4"/>
        <end position="65"/>
    </location>
</feature>
<organism evidence="2 3">
    <name type="scientific">Heterotrigona itama</name>
    <dbReference type="NCBI Taxonomy" id="395501"/>
    <lineage>
        <taxon>Eukaryota</taxon>
        <taxon>Metazoa</taxon>
        <taxon>Ecdysozoa</taxon>
        <taxon>Arthropoda</taxon>
        <taxon>Hexapoda</taxon>
        <taxon>Insecta</taxon>
        <taxon>Pterygota</taxon>
        <taxon>Neoptera</taxon>
        <taxon>Endopterygota</taxon>
        <taxon>Hymenoptera</taxon>
        <taxon>Apocrita</taxon>
        <taxon>Aculeata</taxon>
        <taxon>Apoidea</taxon>
        <taxon>Anthophila</taxon>
        <taxon>Apidae</taxon>
        <taxon>Heterotrigona</taxon>
    </lineage>
</organism>
<evidence type="ECO:0000259" key="1">
    <source>
        <dbReference type="Pfam" id="PF18701"/>
    </source>
</evidence>
<dbReference type="AlphaFoldDB" id="A0A6V7H0K6"/>
<keyword evidence="3" id="KW-1185">Reference proteome</keyword>